<accession>A0ABZ0W5Z8</accession>
<feature type="signal peptide" evidence="1">
    <location>
        <begin position="1"/>
        <end position="23"/>
    </location>
</feature>
<evidence type="ECO:0000313" key="3">
    <source>
        <dbReference type="Proteomes" id="UP001325680"/>
    </source>
</evidence>
<protein>
    <recommendedName>
        <fullName evidence="4">DUF4421 domain-containing protein</fullName>
    </recommendedName>
</protein>
<proteinExistence type="predicted"/>
<keyword evidence="1" id="KW-0732">Signal</keyword>
<evidence type="ECO:0000256" key="1">
    <source>
        <dbReference type="SAM" id="SignalP"/>
    </source>
</evidence>
<evidence type="ECO:0000313" key="2">
    <source>
        <dbReference type="EMBL" id="WQD38693.1"/>
    </source>
</evidence>
<dbReference type="Proteomes" id="UP001325680">
    <property type="component" value="Chromosome"/>
</dbReference>
<evidence type="ECO:0008006" key="4">
    <source>
        <dbReference type="Google" id="ProtNLM"/>
    </source>
</evidence>
<feature type="chain" id="PRO_5046999495" description="DUF4421 domain-containing protein" evidence="1">
    <location>
        <begin position="24"/>
        <end position="346"/>
    </location>
</feature>
<keyword evidence="3" id="KW-1185">Reference proteome</keyword>
<name>A0ABZ0W5Z8_9BACT</name>
<dbReference type="EMBL" id="CP139960">
    <property type="protein sequence ID" value="WQD38693.1"/>
    <property type="molecule type" value="Genomic_DNA"/>
</dbReference>
<gene>
    <name evidence="2" type="ORF">U0035_00865</name>
</gene>
<organism evidence="2 3">
    <name type="scientific">Niabella yanshanensis</name>
    <dbReference type="NCBI Taxonomy" id="577386"/>
    <lineage>
        <taxon>Bacteria</taxon>
        <taxon>Pseudomonadati</taxon>
        <taxon>Bacteroidota</taxon>
        <taxon>Chitinophagia</taxon>
        <taxon>Chitinophagales</taxon>
        <taxon>Chitinophagaceae</taxon>
        <taxon>Niabella</taxon>
    </lineage>
</organism>
<reference evidence="2 3" key="1">
    <citation type="submission" date="2023-12" db="EMBL/GenBank/DDBJ databases">
        <title>Genome sequencing and assembly of bacterial species from a model synthetic community.</title>
        <authorList>
            <person name="Hogle S.L."/>
        </authorList>
    </citation>
    <scope>NUCLEOTIDE SEQUENCE [LARGE SCALE GENOMIC DNA]</scope>
    <source>
        <strain evidence="2 3">HAMBI_3031</strain>
    </source>
</reference>
<sequence>MNPLKAAGILLLCLLLSPSFGFSQIVNSNQNIVAEFYDARINNIEINGAKAAGQVRLARLPSWPYQFLNCREEKISAKKNNALFFSLGLTNTNNEMFNVNKFNFKRNNGVSTGITFQHSFSEVYLGCDSVNQNPHHLKSFLVSLDYRFDKFYGYDPGSQKETIKTPHVMGLRASYSLYYFNYRSRAKVKYTFIPTLSGRFNFKDYNSTKLLNYLKNENTTNDGNVVFTNSTKFDGKYGVVDNSITTGNLSLSLPLVFAKFSESLPSFAPTPYITYTVYEGDKPKVNGGIAFGFLSKALVDPETQITDGSYFKKFVVSSSVSVGVDWNYQNGAGSRPNYFVAGSIKL</sequence>
<dbReference type="RefSeq" id="WP_114791423.1">
    <property type="nucleotide sequence ID" value="NZ_CP139960.1"/>
</dbReference>